<dbReference type="Proteomes" id="UP001054945">
    <property type="component" value="Unassembled WGS sequence"/>
</dbReference>
<dbReference type="EMBL" id="BPLR01008750">
    <property type="protein sequence ID" value="GIY26951.1"/>
    <property type="molecule type" value="Genomic_DNA"/>
</dbReference>
<accession>A0AAV4S2Y0</accession>
<sequence length="220" mass="22542">MDSNESLVVGRPVHHALRAVQVVGSSDRGRAVPGHGPYVLRRVVGAVPRHVMPSAGAQSIHAPHRRWPHGVVDAGAVPGSCRVPSARFGSLLQRIVLVGRVRVLGLVPAGTLRGLAPQHGLISEGGGRPKGQLLLPAQIQAVPAVVGGAEGPAAVQVPRAQRPGDAPAAAAVGAGPGLVVRLSVQVNEVVHHLLPPGGVLLVETPLQVRLEPLLHQVAPA</sequence>
<keyword evidence="2" id="KW-1185">Reference proteome</keyword>
<gene>
    <name evidence="1" type="ORF">CEXT_17181</name>
</gene>
<protein>
    <submittedName>
        <fullName evidence="1">Uncharacterized protein</fullName>
    </submittedName>
</protein>
<dbReference type="AlphaFoldDB" id="A0AAV4S2Y0"/>
<proteinExistence type="predicted"/>
<evidence type="ECO:0000313" key="1">
    <source>
        <dbReference type="EMBL" id="GIY26951.1"/>
    </source>
</evidence>
<name>A0AAV4S2Y0_CAEEX</name>
<evidence type="ECO:0000313" key="2">
    <source>
        <dbReference type="Proteomes" id="UP001054945"/>
    </source>
</evidence>
<comment type="caution">
    <text evidence="1">The sequence shown here is derived from an EMBL/GenBank/DDBJ whole genome shotgun (WGS) entry which is preliminary data.</text>
</comment>
<reference evidence="1 2" key="1">
    <citation type="submission" date="2021-06" db="EMBL/GenBank/DDBJ databases">
        <title>Caerostris extrusa draft genome.</title>
        <authorList>
            <person name="Kono N."/>
            <person name="Arakawa K."/>
        </authorList>
    </citation>
    <scope>NUCLEOTIDE SEQUENCE [LARGE SCALE GENOMIC DNA]</scope>
</reference>
<organism evidence="1 2">
    <name type="scientific">Caerostris extrusa</name>
    <name type="common">Bark spider</name>
    <name type="synonym">Caerostris bankana</name>
    <dbReference type="NCBI Taxonomy" id="172846"/>
    <lineage>
        <taxon>Eukaryota</taxon>
        <taxon>Metazoa</taxon>
        <taxon>Ecdysozoa</taxon>
        <taxon>Arthropoda</taxon>
        <taxon>Chelicerata</taxon>
        <taxon>Arachnida</taxon>
        <taxon>Araneae</taxon>
        <taxon>Araneomorphae</taxon>
        <taxon>Entelegynae</taxon>
        <taxon>Araneoidea</taxon>
        <taxon>Araneidae</taxon>
        <taxon>Caerostris</taxon>
    </lineage>
</organism>